<evidence type="ECO:0000259" key="1">
    <source>
        <dbReference type="Pfam" id="PF16334"/>
    </source>
</evidence>
<dbReference type="AlphaFoldDB" id="A0A5B7TR45"/>
<gene>
    <name evidence="4" type="ORF">FF125_02870</name>
</gene>
<dbReference type="Pfam" id="PF17168">
    <property type="entry name" value="DUF5127"/>
    <property type="match status" value="1"/>
</dbReference>
<dbReference type="SUPFAM" id="SSF48208">
    <property type="entry name" value="Six-hairpin glycosidases"/>
    <property type="match status" value="1"/>
</dbReference>
<evidence type="ECO:0000313" key="5">
    <source>
        <dbReference type="Proteomes" id="UP000306229"/>
    </source>
</evidence>
<dbReference type="InterPro" id="IPR008979">
    <property type="entry name" value="Galactose-bd-like_sf"/>
</dbReference>
<dbReference type="InterPro" id="IPR033433">
    <property type="entry name" value="GtaA_N"/>
</dbReference>
<dbReference type="EMBL" id="CP040749">
    <property type="protein sequence ID" value="QCX37427.1"/>
    <property type="molecule type" value="Genomic_DNA"/>
</dbReference>
<dbReference type="RefSeq" id="WP_138948363.1">
    <property type="nucleotide sequence ID" value="NZ_CP040749.1"/>
</dbReference>
<keyword evidence="5" id="KW-1185">Reference proteome</keyword>
<accession>A0A5B7TR45</accession>
<dbReference type="InterPro" id="IPR032515">
    <property type="entry name" value="DUF4964"/>
</dbReference>
<dbReference type="GO" id="GO:0005975">
    <property type="term" value="P:carbohydrate metabolic process"/>
    <property type="evidence" value="ECO:0007669"/>
    <property type="project" value="InterPro"/>
</dbReference>
<feature type="domain" description="Glutaminase A central" evidence="2">
    <location>
        <begin position="470"/>
        <end position="807"/>
    </location>
</feature>
<dbReference type="PANTHER" id="PTHR31987:SF1">
    <property type="entry name" value="GLUTAMINASE A"/>
    <property type="match status" value="1"/>
</dbReference>
<dbReference type="InterPro" id="IPR052743">
    <property type="entry name" value="Glutaminase_GtaA"/>
</dbReference>
<evidence type="ECO:0000313" key="4">
    <source>
        <dbReference type="EMBL" id="QCX37427.1"/>
    </source>
</evidence>
<dbReference type="InterPro" id="IPR032514">
    <property type="entry name" value="GtaA_central"/>
</dbReference>
<dbReference type="SUPFAM" id="SSF49785">
    <property type="entry name" value="Galactose-binding domain-like"/>
    <property type="match status" value="1"/>
</dbReference>
<dbReference type="OrthoDB" id="9812332at2"/>
<feature type="domain" description="Glutaminase A N-terminal" evidence="3">
    <location>
        <begin position="243"/>
        <end position="464"/>
    </location>
</feature>
<dbReference type="PANTHER" id="PTHR31987">
    <property type="entry name" value="GLUTAMINASE A-RELATED"/>
    <property type="match status" value="1"/>
</dbReference>
<dbReference type="Gene3D" id="2.60.120.260">
    <property type="entry name" value="Galactose-binding domain-like"/>
    <property type="match status" value="1"/>
</dbReference>
<dbReference type="Pfam" id="PF16334">
    <property type="entry name" value="DUF4964"/>
    <property type="match status" value="1"/>
</dbReference>
<reference evidence="4 5" key="1">
    <citation type="submission" date="2019-05" db="EMBL/GenBank/DDBJ databases">
        <title>Algicella ahnfeltiae gen. nov., sp. nov., a novel marine bacterium of the family Flavobacteriaceae isolated from a red alga.</title>
        <authorList>
            <person name="Nedashkovskaya O.I."/>
            <person name="Kukhlevskiy A.D."/>
            <person name="Kim S.-G."/>
            <person name="Zhukova N.V."/>
            <person name="Mikhailov V.V."/>
        </authorList>
    </citation>
    <scope>NUCLEOTIDE SEQUENCE [LARGE SCALE GENOMIC DNA]</scope>
    <source>
        <strain evidence="4 5">10Alg115</strain>
    </source>
</reference>
<dbReference type="KEGG" id="fbe:FF125_02870"/>
<feature type="domain" description="DUF4964" evidence="1">
    <location>
        <begin position="21"/>
        <end position="86"/>
    </location>
</feature>
<evidence type="ECO:0000259" key="3">
    <source>
        <dbReference type="Pfam" id="PF17168"/>
    </source>
</evidence>
<sequence>MKKKYFTLLFSIYTFISGIAQERQAPAYPLITHDPYFSIWSMGDEINSTTTRHWTNKPHSLVGMINVDGTRYRFLGKNAVGYHDVVPVSRNGKITEQKPGSGWEKNRFDDSTWKTAKAPYGNEGVAFTTWKTENLWWRKKFNLESINLEELFLKISHDDDVDVYLNGERVYNCEECWTDQNEYKYYPISNSIKAKLKKKNNILAIHVKNNRGGQWLNAGIVEKRKDKSAALQATQTNLNLSATQTSYVLTCGGVDVYLNFTTPALMDDLDLLSRPVSYISIKTVPNDNKKHEVQVFFGASSLIAANDESQMMIAQKSATEHLNYLKVGTKDQPVLEKKGDIIGIDWGYLYVATPKSARATQNVTSIENTKIDLLNGKHSKFQNTGKQLMLNTMFPKEKIDSPKEYLLLLGYDDLYSINYFGKNLHPWWNKDGKNSLPKELTKAFIDYEEIIKKCNLFDKELRNDALAAGGEKYAKLLEIGYRQSIAAHKLVESPDGEILFLSKENNSNGSINTVDVTYPSAPLFLIYNPDLLKGMLNGIFYYSESGKWKKPFPAHDIGTYPVATGQTYGEDMPIEEAGNMLALTAAITKAEGNASFAEKHWETITTWANYLVEEGLDPANQLCTDDFSGHLARNANLSIKAIVGVGGYGYMAKLLGKTNVADEYTKKAKTMAKQWMELADAGDHYALTFDDKKTWSQKYNLVWDKMIKLDLFPKKVYETELKFYNTKNNKYGLPLDNRSDYSKSDWILWTATLTNSKSDFQVFADPIYSFAKETKDRVPMSDWHWTTSGDMRGFKARSVVGGYFIKLLDYKWNNL</sequence>
<name>A0A5B7TR45_9FLAO</name>
<dbReference type="InterPro" id="IPR008928">
    <property type="entry name" value="6-hairpin_glycosidase_sf"/>
</dbReference>
<protein>
    <submittedName>
        <fullName evidence="4">DUF4965 domain-containing protein</fullName>
    </submittedName>
</protein>
<proteinExistence type="predicted"/>
<organism evidence="4 5">
    <name type="scientific">Aureibaculum algae</name>
    <dbReference type="NCBI Taxonomy" id="2584122"/>
    <lineage>
        <taxon>Bacteria</taxon>
        <taxon>Pseudomonadati</taxon>
        <taxon>Bacteroidota</taxon>
        <taxon>Flavobacteriia</taxon>
        <taxon>Flavobacteriales</taxon>
        <taxon>Flavobacteriaceae</taxon>
        <taxon>Aureibaculum</taxon>
    </lineage>
</organism>
<evidence type="ECO:0000259" key="2">
    <source>
        <dbReference type="Pfam" id="PF16335"/>
    </source>
</evidence>
<dbReference type="Proteomes" id="UP000306229">
    <property type="component" value="Chromosome"/>
</dbReference>
<dbReference type="Pfam" id="PF16335">
    <property type="entry name" value="GtaA_6_Hairpin"/>
    <property type="match status" value="1"/>
</dbReference>